<dbReference type="Proteomes" id="UP000002010">
    <property type="component" value="Chromosome"/>
</dbReference>
<protein>
    <submittedName>
        <fullName evidence="2">Uncharacterized protein</fullName>
    </submittedName>
</protein>
<dbReference type="EMBL" id="CP001154">
    <property type="protein sequence ID" value="ACO75111.1"/>
    <property type="molecule type" value="Genomic_DNA"/>
</dbReference>
<name>C1D9K9_LARHH</name>
<reference evidence="2 3" key="1">
    <citation type="journal article" date="2009" name="PLoS Genet.">
        <title>The complete genome and proteome of Laribacter hongkongensis reveal potential mechanisms for adaptations to different temperatures and habitats.</title>
        <authorList>
            <person name="Woo P.C."/>
            <person name="Lau S.K."/>
            <person name="Tse H."/>
            <person name="Teng J.L."/>
            <person name="Curreem S.O."/>
            <person name="Tsang A.K."/>
            <person name="Fan R.Y."/>
            <person name="Wong G.K."/>
            <person name="Huang Y."/>
            <person name="Loman N.J."/>
            <person name="Snyder L.A."/>
            <person name="Cai J.J."/>
            <person name="Huang J.D."/>
            <person name="Mak W."/>
            <person name="Pallen M.J."/>
            <person name="Lok S."/>
            <person name="Yuen K.Y."/>
        </authorList>
    </citation>
    <scope>NUCLEOTIDE SEQUENCE [LARGE SCALE GENOMIC DNA]</scope>
    <source>
        <strain evidence="2 3">HLHK9</strain>
    </source>
</reference>
<dbReference type="Pfam" id="PF03961">
    <property type="entry name" value="FapA"/>
    <property type="match status" value="1"/>
</dbReference>
<dbReference type="STRING" id="557598.LHK_02127"/>
<accession>C1D9K9</accession>
<evidence type="ECO:0000256" key="1">
    <source>
        <dbReference type="SAM" id="Coils"/>
    </source>
</evidence>
<keyword evidence="1" id="KW-0175">Coiled coil</keyword>
<evidence type="ECO:0000313" key="3">
    <source>
        <dbReference type="Proteomes" id="UP000002010"/>
    </source>
</evidence>
<sequence length="124" mass="13991">MVQVGYQPGLIRRRDELELERKARLDEFGKVLQVITFCKQSPEHADQLEKARRTAGTLKSEVDRLTLELAELNDKLTLAADAAIVALKQIYCGVELRIGQKRMTLDEERRGGSARLKGSQVVIE</sequence>
<dbReference type="InterPro" id="IPR046865">
    <property type="entry name" value="FapA_b_solenoid"/>
</dbReference>
<evidence type="ECO:0000313" key="2">
    <source>
        <dbReference type="EMBL" id="ACO75111.1"/>
    </source>
</evidence>
<feature type="coiled-coil region" evidence="1">
    <location>
        <begin position="48"/>
        <end position="82"/>
    </location>
</feature>
<dbReference type="AlphaFoldDB" id="C1D9K9"/>
<dbReference type="KEGG" id="lhk:LHK_02127"/>
<dbReference type="eggNOG" id="COG1315">
    <property type="taxonomic scope" value="Bacteria"/>
</dbReference>
<proteinExistence type="predicted"/>
<gene>
    <name evidence="2" type="ordered locus">LHK_02127</name>
</gene>
<keyword evidence="3" id="KW-1185">Reference proteome</keyword>
<organism evidence="2 3">
    <name type="scientific">Laribacter hongkongensis (strain HLHK9)</name>
    <dbReference type="NCBI Taxonomy" id="557598"/>
    <lineage>
        <taxon>Bacteria</taxon>
        <taxon>Pseudomonadati</taxon>
        <taxon>Pseudomonadota</taxon>
        <taxon>Betaproteobacteria</taxon>
        <taxon>Neisseriales</taxon>
        <taxon>Aquaspirillaceae</taxon>
        <taxon>Laribacter</taxon>
    </lineage>
</organism>
<dbReference type="RefSeq" id="WP_012697597.1">
    <property type="nucleotide sequence ID" value="NC_012559.1"/>
</dbReference>
<dbReference type="HOGENOM" id="CLU_2001006_0_0_4"/>